<name>A0A5U2F609_SALER</name>
<gene>
    <name evidence="1" type="ORF">HX37_25610</name>
</gene>
<dbReference type="EMBL" id="AAGKHU010000208">
    <property type="protein sequence ID" value="EBP0014022.1"/>
    <property type="molecule type" value="Genomic_DNA"/>
</dbReference>
<evidence type="ECO:0000313" key="1">
    <source>
        <dbReference type="EMBL" id="EBP0014022.1"/>
    </source>
</evidence>
<organism evidence="1">
    <name type="scientific">Salmonella enterica</name>
    <name type="common">Salmonella choleraesuis</name>
    <dbReference type="NCBI Taxonomy" id="28901"/>
    <lineage>
        <taxon>Bacteria</taxon>
        <taxon>Pseudomonadati</taxon>
        <taxon>Pseudomonadota</taxon>
        <taxon>Gammaproteobacteria</taxon>
        <taxon>Enterobacterales</taxon>
        <taxon>Enterobacteriaceae</taxon>
        <taxon>Salmonella</taxon>
    </lineage>
</organism>
<sequence>MEQQIKHKTLQGILESLRQEAPERYKRYSLSQSNLKSHVYSLCYIHLYLKVRHGLVDFNQREILSLMVQMMVASMRIISMKRLKEFISYNLNIEIIIRISQKKRSALMN</sequence>
<dbReference type="AlphaFoldDB" id="A0A5U2F609"/>
<comment type="caution">
    <text evidence="1">The sequence shown here is derived from an EMBL/GenBank/DDBJ whole genome shotgun (WGS) entry which is preliminary data.</text>
</comment>
<reference evidence="1" key="1">
    <citation type="submission" date="2018-07" db="EMBL/GenBank/DDBJ databases">
        <authorList>
            <consortium name="GenomeTrakr network: Whole genome sequencing for foodborne pathogen traceback"/>
        </authorList>
    </citation>
    <scope>NUCLEOTIDE SEQUENCE</scope>
    <source>
        <strain evidence="1">CFSAN018538</strain>
    </source>
</reference>
<proteinExistence type="predicted"/>
<protein>
    <submittedName>
        <fullName evidence="1">Uncharacterized protein</fullName>
    </submittedName>
</protein>
<accession>A0A5U2F609</accession>